<sequence>MMQPEAAARCGSIQLADPENMSMQPAKISVLALLVLEASLVISTVAALLLCDVPVVPVAFAVLGVGSFLALLISVPAAWYSVATDRSARSAPYLSVVAVGSLLITCFIVLPFLGGGV</sequence>
<gene>
    <name evidence="2" type="ORF">XsacCFBP4641_19130</name>
</gene>
<dbReference type="EMBL" id="MDEK01000022">
    <property type="protein sequence ID" value="PPU80094.1"/>
    <property type="molecule type" value="Genomic_DNA"/>
</dbReference>
<evidence type="ECO:0008006" key="4">
    <source>
        <dbReference type="Google" id="ProtNLM"/>
    </source>
</evidence>
<keyword evidence="1" id="KW-0472">Membrane</keyword>
<feature type="transmembrane region" description="Helical" evidence="1">
    <location>
        <begin position="30"/>
        <end position="50"/>
    </location>
</feature>
<keyword evidence="1" id="KW-0812">Transmembrane</keyword>
<keyword evidence="1" id="KW-1133">Transmembrane helix</keyword>
<evidence type="ECO:0000313" key="3">
    <source>
        <dbReference type="Proteomes" id="UP000247346"/>
    </source>
</evidence>
<organism evidence="2 3">
    <name type="scientific">Xanthomonas sacchari</name>
    <dbReference type="NCBI Taxonomy" id="56458"/>
    <lineage>
        <taxon>Bacteria</taxon>
        <taxon>Pseudomonadati</taxon>
        <taxon>Pseudomonadota</taxon>
        <taxon>Gammaproteobacteria</taxon>
        <taxon>Lysobacterales</taxon>
        <taxon>Lysobacteraceae</taxon>
        <taxon>Xanthomonas</taxon>
    </lineage>
</organism>
<dbReference type="GeneID" id="93877024"/>
<evidence type="ECO:0000256" key="1">
    <source>
        <dbReference type="SAM" id="Phobius"/>
    </source>
</evidence>
<reference evidence="2 3" key="1">
    <citation type="submission" date="2016-08" db="EMBL/GenBank/DDBJ databases">
        <authorList>
            <person name="Seilhamer J.J."/>
        </authorList>
    </citation>
    <scope>NUCLEOTIDE SEQUENCE [LARGE SCALE GENOMIC DNA]</scope>
    <source>
        <strain evidence="2 3">CFBP4641</strain>
    </source>
</reference>
<name>A0A2P5YZ22_9XANT</name>
<dbReference type="Proteomes" id="UP000247346">
    <property type="component" value="Unassembled WGS sequence"/>
</dbReference>
<comment type="caution">
    <text evidence="2">The sequence shown here is derived from an EMBL/GenBank/DDBJ whole genome shotgun (WGS) entry which is preliminary data.</text>
</comment>
<feature type="transmembrane region" description="Helical" evidence="1">
    <location>
        <begin position="56"/>
        <end position="79"/>
    </location>
</feature>
<dbReference type="AlphaFoldDB" id="A0A2P5YZ22"/>
<accession>A0A2P5YZ22</accession>
<evidence type="ECO:0000313" key="2">
    <source>
        <dbReference type="EMBL" id="PPU80094.1"/>
    </source>
</evidence>
<feature type="transmembrane region" description="Helical" evidence="1">
    <location>
        <begin position="91"/>
        <end position="113"/>
    </location>
</feature>
<dbReference type="RefSeq" id="WP_040900898.1">
    <property type="nucleotide sequence ID" value="NZ_CP132343.1"/>
</dbReference>
<proteinExistence type="predicted"/>
<protein>
    <recommendedName>
        <fullName evidence="4">Transmembrane protein</fullName>
    </recommendedName>
</protein>